<name>A0ABW0GNR4_9MICO</name>
<dbReference type="RefSeq" id="WP_340268082.1">
    <property type="nucleotide sequence ID" value="NZ_JBBEOG010000002.1"/>
</dbReference>
<evidence type="ECO:0000256" key="6">
    <source>
        <dbReference type="ARBA" id="ARBA00022679"/>
    </source>
</evidence>
<evidence type="ECO:0000313" key="16">
    <source>
        <dbReference type="EMBL" id="MFC5380536.1"/>
    </source>
</evidence>
<evidence type="ECO:0000256" key="4">
    <source>
        <dbReference type="ARBA" id="ARBA00020963"/>
    </source>
</evidence>
<comment type="catalytic activity">
    <reaction evidence="13 14">
        <text>2 cob(II)alamin + reduced [electron-transfer flavoprotein] + 2 ATP = 2 adenosylcob(III)alamin + 2 triphosphate + oxidized [electron-transfer flavoprotein] + 3 H(+)</text>
        <dbReference type="Rhea" id="RHEA:28671"/>
        <dbReference type="Rhea" id="RHEA-COMP:10685"/>
        <dbReference type="Rhea" id="RHEA-COMP:10686"/>
        <dbReference type="ChEBI" id="CHEBI:15378"/>
        <dbReference type="ChEBI" id="CHEBI:16304"/>
        <dbReference type="ChEBI" id="CHEBI:18036"/>
        <dbReference type="ChEBI" id="CHEBI:18408"/>
        <dbReference type="ChEBI" id="CHEBI:30616"/>
        <dbReference type="ChEBI" id="CHEBI:57692"/>
        <dbReference type="ChEBI" id="CHEBI:58307"/>
        <dbReference type="EC" id="2.5.1.17"/>
    </reaction>
</comment>
<keyword evidence="5 14" id="KW-0169">Cobalamin biosynthesis</keyword>
<dbReference type="Proteomes" id="UP001596122">
    <property type="component" value="Unassembled WGS sequence"/>
</dbReference>
<keyword evidence="7 14" id="KW-0547">Nucleotide-binding</keyword>
<dbReference type="PANTHER" id="PTHR12213">
    <property type="entry name" value="CORRINOID ADENOSYLTRANSFERASE"/>
    <property type="match status" value="1"/>
</dbReference>
<evidence type="ECO:0000256" key="3">
    <source>
        <dbReference type="ARBA" id="ARBA00012454"/>
    </source>
</evidence>
<evidence type="ECO:0000259" key="15">
    <source>
        <dbReference type="Pfam" id="PF01923"/>
    </source>
</evidence>
<evidence type="ECO:0000256" key="9">
    <source>
        <dbReference type="ARBA" id="ARBA00031529"/>
    </source>
</evidence>
<evidence type="ECO:0000256" key="1">
    <source>
        <dbReference type="ARBA" id="ARBA00005121"/>
    </source>
</evidence>
<evidence type="ECO:0000256" key="2">
    <source>
        <dbReference type="ARBA" id="ARBA00007487"/>
    </source>
</evidence>
<evidence type="ECO:0000256" key="5">
    <source>
        <dbReference type="ARBA" id="ARBA00022573"/>
    </source>
</evidence>
<evidence type="ECO:0000256" key="12">
    <source>
        <dbReference type="ARBA" id="ARBA00048555"/>
    </source>
</evidence>
<accession>A0ABW0GNR4</accession>
<dbReference type="EC" id="2.5.1.17" evidence="3 14"/>
<evidence type="ECO:0000256" key="11">
    <source>
        <dbReference type="ARBA" id="ARBA00033354"/>
    </source>
</evidence>
<organism evidence="16 17">
    <name type="scientific">Aquipuribacter nitratireducens</name>
    <dbReference type="NCBI Taxonomy" id="650104"/>
    <lineage>
        <taxon>Bacteria</taxon>
        <taxon>Bacillati</taxon>
        <taxon>Actinomycetota</taxon>
        <taxon>Actinomycetes</taxon>
        <taxon>Micrococcales</taxon>
        <taxon>Intrasporangiaceae</taxon>
        <taxon>Aquipuribacter</taxon>
    </lineage>
</organism>
<evidence type="ECO:0000256" key="7">
    <source>
        <dbReference type="ARBA" id="ARBA00022741"/>
    </source>
</evidence>
<protein>
    <recommendedName>
        <fullName evidence="4 14">Corrinoid adenosyltransferase</fullName>
        <ecNumber evidence="3 14">2.5.1.17</ecNumber>
    </recommendedName>
    <alternativeName>
        <fullName evidence="9 14">Cob(II)alamin adenosyltransferase</fullName>
    </alternativeName>
    <alternativeName>
        <fullName evidence="11 14">Cob(II)yrinic acid a,c-diamide adenosyltransferase</fullName>
    </alternativeName>
    <alternativeName>
        <fullName evidence="10 14">Cobinamide/cobalamin adenosyltransferase</fullName>
    </alternativeName>
</protein>
<evidence type="ECO:0000256" key="8">
    <source>
        <dbReference type="ARBA" id="ARBA00022840"/>
    </source>
</evidence>
<dbReference type="InterPro" id="IPR029499">
    <property type="entry name" value="PduO-typ"/>
</dbReference>
<keyword evidence="8 14" id="KW-0067">ATP-binding</keyword>
<sequence>MVILSRIYTKTGDAGTTDLGDMTRTHKTDPRLVAYADTDEANCAIGEALAGESRDGLGPDVVDVLVRVQNDLFDVGADLCTPLRPHHEYPPLRVTEAYVADLEQAIDTFNADLTKLRSFVLPGGTVAAARLHTARTVVRRAERATWEALERYGSEAVAAEDGAGGVNVLTAQYLNRLSDLLFVLARYANRDVGDVMWQPGGGRQTATG</sequence>
<evidence type="ECO:0000313" key="17">
    <source>
        <dbReference type="Proteomes" id="UP001596122"/>
    </source>
</evidence>
<evidence type="ECO:0000256" key="13">
    <source>
        <dbReference type="ARBA" id="ARBA00048692"/>
    </source>
</evidence>
<comment type="similarity">
    <text evidence="2 14">Belongs to the Cob(I)alamin adenosyltransferase family.</text>
</comment>
<dbReference type="NCBIfam" id="TIGR00636">
    <property type="entry name" value="PduO_Nterm"/>
    <property type="match status" value="1"/>
</dbReference>
<proteinExistence type="inferred from homology"/>
<gene>
    <name evidence="16" type="ORF">ACFPJ6_07020</name>
</gene>
<dbReference type="SUPFAM" id="SSF89028">
    <property type="entry name" value="Cobalamin adenosyltransferase-like"/>
    <property type="match status" value="1"/>
</dbReference>
<keyword evidence="6 14" id="KW-0808">Transferase</keyword>
<dbReference type="PANTHER" id="PTHR12213:SF0">
    <property type="entry name" value="CORRINOID ADENOSYLTRANSFERASE MMAB"/>
    <property type="match status" value="1"/>
</dbReference>
<dbReference type="Gene3D" id="1.20.1200.10">
    <property type="entry name" value="Cobalamin adenosyltransferase-like"/>
    <property type="match status" value="1"/>
</dbReference>
<reference evidence="17" key="1">
    <citation type="journal article" date="2019" name="Int. J. Syst. Evol. Microbiol.">
        <title>The Global Catalogue of Microorganisms (GCM) 10K type strain sequencing project: providing services to taxonomists for standard genome sequencing and annotation.</title>
        <authorList>
            <consortium name="The Broad Institute Genomics Platform"/>
            <consortium name="The Broad Institute Genome Sequencing Center for Infectious Disease"/>
            <person name="Wu L."/>
            <person name="Ma J."/>
        </authorList>
    </citation>
    <scope>NUCLEOTIDE SEQUENCE [LARGE SCALE GENOMIC DNA]</scope>
    <source>
        <strain evidence="17">CCUG 43114</strain>
    </source>
</reference>
<dbReference type="Pfam" id="PF01923">
    <property type="entry name" value="Cob_adeno_trans"/>
    <property type="match status" value="1"/>
</dbReference>
<comment type="pathway">
    <text evidence="1 14">Cofactor biosynthesis; adenosylcobalamin biosynthesis; adenosylcobalamin from cob(II)yrinate a,c-diamide: step 2/7.</text>
</comment>
<dbReference type="GO" id="GO:0008817">
    <property type="term" value="F:corrinoid adenosyltransferase activity"/>
    <property type="evidence" value="ECO:0007669"/>
    <property type="project" value="UniProtKB-EC"/>
</dbReference>
<feature type="domain" description="Cobalamin adenosyltransferase-like" evidence="15">
    <location>
        <begin position="7"/>
        <end position="188"/>
    </location>
</feature>
<evidence type="ECO:0000256" key="14">
    <source>
        <dbReference type="RuleBase" id="RU366026"/>
    </source>
</evidence>
<comment type="catalytic activity">
    <reaction evidence="12 14">
        <text>2 cob(II)yrinate a,c diamide + reduced [electron-transfer flavoprotein] + 2 ATP = 2 adenosylcob(III)yrinate a,c-diamide + 2 triphosphate + oxidized [electron-transfer flavoprotein] + 3 H(+)</text>
        <dbReference type="Rhea" id="RHEA:11528"/>
        <dbReference type="Rhea" id="RHEA-COMP:10685"/>
        <dbReference type="Rhea" id="RHEA-COMP:10686"/>
        <dbReference type="ChEBI" id="CHEBI:15378"/>
        <dbReference type="ChEBI" id="CHEBI:18036"/>
        <dbReference type="ChEBI" id="CHEBI:30616"/>
        <dbReference type="ChEBI" id="CHEBI:57692"/>
        <dbReference type="ChEBI" id="CHEBI:58307"/>
        <dbReference type="ChEBI" id="CHEBI:58503"/>
        <dbReference type="ChEBI" id="CHEBI:58537"/>
        <dbReference type="EC" id="2.5.1.17"/>
    </reaction>
</comment>
<dbReference type="InterPro" id="IPR036451">
    <property type="entry name" value="CblAdoTrfase-like_sf"/>
</dbReference>
<dbReference type="EMBL" id="JBHSLD010000007">
    <property type="protein sequence ID" value="MFC5380536.1"/>
    <property type="molecule type" value="Genomic_DNA"/>
</dbReference>
<evidence type="ECO:0000256" key="10">
    <source>
        <dbReference type="ARBA" id="ARBA00033334"/>
    </source>
</evidence>
<keyword evidence="17" id="KW-1185">Reference proteome</keyword>
<dbReference type="InterPro" id="IPR016030">
    <property type="entry name" value="CblAdoTrfase-like"/>
</dbReference>
<comment type="caution">
    <text evidence="16">The sequence shown here is derived from an EMBL/GenBank/DDBJ whole genome shotgun (WGS) entry which is preliminary data.</text>
</comment>